<dbReference type="InterPro" id="IPR005036">
    <property type="entry name" value="CBM21_dom"/>
</dbReference>
<dbReference type="PANTHER" id="PTHR12307:SF48">
    <property type="entry name" value="PROTEIN PHOSPHATASE 1 REGULATORY SUBUNIT"/>
    <property type="match status" value="1"/>
</dbReference>
<dbReference type="Gene3D" id="2.60.40.2440">
    <property type="entry name" value="Carbohydrate binding type-21 domain"/>
    <property type="match status" value="1"/>
</dbReference>
<name>A0A7R8UKY8_HERIL</name>
<dbReference type="OrthoDB" id="1881at2759"/>
<sequence>MPAYYDMIVSHSPPASFLSDFSANNYSRFYDPHPRSCRPQVLTPPQSRRVLSTLQNTKSVPEKVHIAPKSCLVNRPSDCACSEDTAKSPTRTKKRVIFADDQGRSLTEVRIMSEPSSVPPLWSLKFLAQITQGLVSPHPSEQWTIDFRQPASDYLQFRKRIDDLNVSLENVIVRENESIVVGTVKVKNLSFHKEVIVRATWDDWKSQQDIFCTYSQIYGSSAAYVLYDTFSFKITLPPSSKKLEFCICFRSDGKEYWDNNNDKNYTISKKSPSCQSHPSEILINYDSSDSSVKTSNLKYSSDQLTQGDKSNFNTWPDASWSQSEYPPCPYW</sequence>
<gene>
    <name evidence="6" type="ORF">HERILL_LOCUS5591</name>
</gene>
<dbReference type="PANTHER" id="PTHR12307">
    <property type="entry name" value="PROTEIN PHOSPHATASE 1 REGULATORY SUBUNIT"/>
    <property type="match status" value="1"/>
</dbReference>
<evidence type="ECO:0000259" key="5">
    <source>
        <dbReference type="PROSITE" id="PS51159"/>
    </source>
</evidence>
<evidence type="ECO:0000313" key="6">
    <source>
        <dbReference type="EMBL" id="CAD7082568.1"/>
    </source>
</evidence>
<keyword evidence="7" id="KW-1185">Reference proteome</keyword>
<dbReference type="GO" id="GO:2001069">
    <property type="term" value="F:glycogen binding"/>
    <property type="evidence" value="ECO:0007669"/>
    <property type="project" value="TreeGrafter"/>
</dbReference>
<evidence type="ECO:0000256" key="1">
    <source>
        <dbReference type="ARBA" id="ARBA00022600"/>
    </source>
</evidence>
<dbReference type="GO" id="GO:0008157">
    <property type="term" value="F:protein phosphatase 1 binding"/>
    <property type="evidence" value="ECO:0007669"/>
    <property type="project" value="TreeGrafter"/>
</dbReference>
<dbReference type="GO" id="GO:0000164">
    <property type="term" value="C:protein phosphatase type 1 complex"/>
    <property type="evidence" value="ECO:0007669"/>
    <property type="project" value="TreeGrafter"/>
</dbReference>
<feature type="domain" description="CBM21" evidence="5">
    <location>
        <begin position="158"/>
        <end position="268"/>
    </location>
</feature>
<dbReference type="GO" id="GO:0005979">
    <property type="term" value="P:regulation of glycogen biosynthetic process"/>
    <property type="evidence" value="ECO:0007669"/>
    <property type="project" value="TreeGrafter"/>
</dbReference>
<dbReference type="InterPro" id="IPR038175">
    <property type="entry name" value="CBM21_dom_sf"/>
</dbReference>
<evidence type="ECO:0000313" key="7">
    <source>
        <dbReference type="Proteomes" id="UP000594454"/>
    </source>
</evidence>
<dbReference type="Pfam" id="PF03370">
    <property type="entry name" value="CBM_21"/>
    <property type="match status" value="1"/>
</dbReference>
<evidence type="ECO:0000256" key="2">
    <source>
        <dbReference type="ARBA" id="ARBA00023277"/>
    </source>
</evidence>
<dbReference type="InParanoid" id="A0A7R8UKY8"/>
<feature type="compositionally biased region" description="Polar residues" evidence="4">
    <location>
        <begin position="302"/>
        <end position="324"/>
    </location>
</feature>
<keyword evidence="2 3" id="KW-0119">Carbohydrate metabolism</keyword>
<feature type="region of interest" description="Disordered" evidence="4">
    <location>
        <begin position="302"/>
        <end position="331"/>
    </location>
</feature>
<dbReference type="Proteomes" id="UP000594454">
    <property type="component" value="Chromosome 2"/>
</dbReference>
<keyword evidence="1 3" id="KW-0321">Glycogen metabolism</keyword>
<dbReference type="InterPro" id="IPR017434">
    <property type="entry name" value="Pase-1_reg-su_3B/C/D_met"/>
</dbReference>
<protein>
    <recommendedName>
        <fullName evidence="3">Protein phosphatase 1 regulatory subunit</fullName>
    </recommendedName>
</protein>
<evidence type="ECO:0000256" key="4">
    <source>
        <dbReference type="SAM" id="MobiDB-lite"/>
    </source>
</evidence>
<proteinExistence type="predicted"/>
<reference evidence="6 7" key="1">
    <citation type="submission" date="2020-11" db="EMBL/GenBank/DDBJ databases">
        <authorList>
            <person name="Wallbank WR R."/>
            <person name="Pardo Diaz C."/>
            <person name="Kozak K."/>
            <person name="Martin S."/>
            <person name="Jiggins C."/>
            <person name="Moest M."/>
            <person name="Warren A I."/>
            <person name="Generalovic N T."/>
            <person name="Byers J.R.P. K."/>
            <person name="Montejo-Kovacevich G."/>
            <person name="Yen C E."/>
        </authorList>
    </citation>
    <scope>NUCLEOTIDE SEQUENCE [LARGE SCALE GENOMIC DNA]</scope>
</reference>
<dbReference type="AlphaFoldDB" id="A0A7R8UKY8"/>
<dbReference type="FunCoup" id="A0A7R8UKY8">
    <property type="interactions" value="6"/>
</dbReference>
<dbReference type="GO" id="GO:0005977">
    <property type="term" value="P:glycogen metabolic process"/>
    <property type="evidence" value="ECO:0007669"/>
    <property type="project" value="UniProtKB-KW"/>
</dbReference>
<dbReference type="EMBL" id="LR899010">
    <property type="protein sequence ID" value="CAD7082568.1"/>
    <property type="molecule type" value="Genomic_DNA"/>
</dbReference>
<organism evidence="6 7">
    <name type="scientific">Hermetia illucens</name>
    <name type="common">Black soldier fly</name>
    <dbReference type="NCBI Taxonomy" id="343691"/>
    <lineage>
        <taxon>Eukaryota</taxon>
        <taxon>Metazoa</taxon>
        <taxon>Ecdysozoa</taxon>
        <taxon>Arthropoda</taxon>
        <taxon>Hexapoda</taxon>
        <taxon>Insecta</taxon>
        <taxon>Pterygota</taxon>
        <taxon>Neoptera</taxon>
        <taxon>Endopterygota</taxon>
        <taxon>Diptera</taxon>
        <taxon>Brachycera</taxon>
        <taxon>Stratiomyomorpha</taxon>
        <taxon>Stratiomyidae</taxon>
        <taxon>Hermetiinae</taxon>
        <taxon>Hermetia</taxon>
    </lineage>
</organism>
<evidence type="ECO:0000256" key="3">
    <source>
        <dbReference type="PIRNR" id="PIRNR038207"/>
    </source>
</evidence>
<dbReference type="PROSITE" id="PS51159">
    <property type="entry name" value="CBM21"/>
    <property type="match status" value="1"/>
</dbReference>
<dbReference type="PIRSF" id="PIRSF038207">
    <property type="entry name" value="PP1_GT_animal"/>
    <property type="match status" value="1"/>
</dbReference>
<dbReference type="InterPro" id="IPR050782">
    <property type="entry name" value="PP1_regulatory_subunit_3"/>
</dbReference>
<accession>A0A7R8UKY8</accession>